<evidence type="ECO:0000256" key="1">
    <source>
        <dbReference type="ARBA" id="ARBA00004370"/>
    </source>
</evidence>
<dbReference type="RefSeq" id="WP_369314013.1">
    <property type="nucleotide sequence ID" value="NZ_JBEHZE010000001.1"/>
</dbReference>
<proteinExistence type="predicted"/>
<feature type="transmembrane region" description="Helical" evidence="5">
    <location>
        <begin position="6"/>
        <end position="29"/>
    </location>
</feature>
<keyword evidence="7" id="KW-0560">Oxidoreductase</keyword>
<dbReference type="Pfam" id="PF04116">
    <property type="entry name" value="FA_hydroxylase"/>
    <property type="match status" value="1"/>
</dbReference>
<dbReference type="EC" id="1.-.-.-" evidence="7"/>
<evidence type="ECO:0000256" key="5">
    <source>
        <dbReference type="SAM" id="Phobius"/>
    </source>
</evidence>
<protein>
    <submittedName>
        <fullName evidence="7">Sterol desaturase family protein</fullName>
        <ecNumber evidence="7">1.-.-.-</ecNumber>
    </submittedName>
</protein>
<evidence type="ECO:0000313" key="8">
    <source>
        <dbReference type="Proteomes" id="UP001560685"/>
    </source>
</evidence>
<feature type="transmembrane region" description="Helical" evidence="5">
    <location>
        <begin position="82"/>
        <end position="103"/>
    </location>
</feature>
<keyword evidence="2 5" id="KW-0812">Transmembrane</keyword>
<keyword evidence="3 5" id="KW-1133">Transmembrane helix</keyword>
<dbReference type="PANTHER" id="PTHR11863">
    <property type="entry name" value="STEROL DESATURASE"/>
    <property type="match status" value="1"/>
</dbReference>
<dbReference type="InterPro" id="IPR006694">
    <property type="entry name" value="Fatty_acid_hydroxylase"/>
</dbReference>
<dbReference type="GO" id="GO:0016491">
    <property type="term" value="F:oxidoreductase activity"/>
    <property type="evidence" value="ECO:0007669"/>
    <property type="project" value="UniProtKB-KW"/>
</dbReference>
<feature type="transmembrane region" description="Helical" evidence="5">
    <location>
        <begin position="147"/>
        <end position="167"/>
    </location>
</feature>
<dbReference type="Proteomes" id="UP001560685">
    <property type="component" value="Unassembled WGS sequence"/>
</dbReference>
<feature type="domain" description="Fatty acid hydroxylase" evidence="6">
    <location>
        <begin position="97"/>
        <end position="229"/>
    </location>
</feature>
<evidence type="ECO:0000313" key="7">
    <source>
        <dbReference type="EMBL" id="MEX6634020.1"/>
    </source>
</evidence>
<dbReference type="EMBL" id="JBEHZE010000001">
    <property type="protein sequence ID" value="MEX6634020.1"/>
    <property type="molecule type" value="Genomic_DNA"/>
</dbReference>
<sequence length="265" mass="30294">MTVDVSGVITTIGNTKVLIIAVIFVLLFIAERVAAAASPPIGRERLVRNFGLMFVILLLSPLIITPITAFGANHLLWTRPDWMMTGALAVVVITIDIVLLDLWTYWVHRLYHRVPLFWRLHSVHHLDEFLDSTSAFRFHVGEVILSAFLRLIMIVILAPSLATVIFYETLLVSTALFHHSNLRMPPKLERGLALLIVTPSIHWVHHHATVPDTNSNFAAVFSLWDRLFTSKSDTMRDRNMKIGLESIEDKPFFRLILMPFQRKER</sequence>
<name>A0ABV3Z5D4_9PROT</name>
<evidence type="ECO:0000259" key="6">
    <source>
        <dbReference type="Pfam" id="PF04116"/>
    </source>
</evidence>
<reference evidence="7 8" key="1">
    <citation type="submission" date="2024-05" db="EMBL/GenBank/DDBJ databases">
        <title>Three bacterial strains, DH-69, EH-24, and ECK-19 isolated from coastal sediments.</title>
        <authorList>
            <person name="Ye Y.-Q."/>
            <person name="Du Z.-J."/>
        </authorList>
    </citation>
    <scope>NUCLEOTIDE SEQUENCE [LARGE SCALE GENOMIC DNA]</scope>
    <source>
        <strain evidence="7 8">ECK-19</strain>
    </source>
</reference>
<feature type="transmembrane region" description="Helical" evidence="5">
    <location>
        <begin position="50"/>
        <end position="70"/>
    </location>
</feature>
<evidence type="ECO:0000256" key="2">
    <source>
        <dbReference type="ARBA" id="ARBA00022692"/>
    </source>
</evidence>
<comment type="caution">
    <text evidence="7">The sequence shown here is derived from an EMBL/GenBank/DDBJ whole genome shotgun (WGS) entry which is preliminary data.</text>
</comment>
<organism evidence="7 8">
    <name type="scientific">Hyphococcus lacteus</name>
    <dbReference type="NCBI Taxonomy" id="3143536"/>
    <lineage>
        <taxon>Bacteria</taxon>
        <taxon>Pseudomonadati</taxon>
        <taxon>Pseudomonadota</taxon>
        <taxon>Alphaproteobacteria</taxon>
        <taxon>Parvularculales</taxon>
        <taxon>Parvularculaceae</taxon>
        <taxon>Hyphococcus</taxon>
    </lineage>
</organism>
<keyword evidence="8" id="KW-1185">Reference proteome</keyword>
<keyword evidence="4 5" id="KW-0472">Membrane</keyword>
<evidence type="ECO:0000256" key="3">
    <source>
        <dbReference type="ARBA" id="ARBA00022989"/>
    </source>
</evidence>
<comment type="subcellular location">
    <subcellularLocation>
        <location evidence="1">Membrane</location>
    </subcellularLocation>
</comment>
<gene>
    <name evidence="7" type="ORF">ABFZ84_10705</name>
</gene>
<accession>A0ABV3Z5D4</accession>
<dbReference type="InterPro" id="IPR050307">
    <property type="entry name" value="Sterol_Desaturase_Related"/>
</dbReference>
<evidence type="ECO:0000256" key="4">
    <source>
        <dbReference type="ARBA" id="ARBA00023136"/>
    </source>
</evidence>